<feature type="region of interest" description="Disordered" evidence="1">
    <location>
        <begin position="63"/>
        <end position="86"/>
    </location>
</feature>
<feature type="compositionally biased region" description="Polar residues" evidence="1">
    <location>
        <begin position="20"/>
        <end position="29"/>
    </location>
</feature>
<sequence>MNIANDIEKTGIAGEDKEQTASTRRSAGTRNGKLGTAEGRHGDGGSECTVDGAQNASLRTLVKSGGSQAPKTTALSAAVSQRSKNN</sequence>
<gene>
    <name evidence="2" type="ORF">SAMN02745157_4512</name>
</gene>
<name>A0A1M5L707_9HYPH</name>
<dbReference type="RefSeq" id="WP_139251566.1">
    <property type="nucleotide sequence ID" value="NZ_FQUP01000006.1"/>
</dbReference>
<feature type="compositionally biased region" description="Polar residues" evidence="1">
    <location>
        <begin position="65"/>
        <end position="86"/>
    </location>
</feature>
<evidence type="ECO:0000256" key="1">
    <source>
        <dbReference type="SAM" id="MobiDB-lite"/>
    </source>
</evidence>
<evidence type="ECO:0000313" key="2">
    <source>
        <dbReference type="EMBL" id="SHG60746.1"/>
    </source>
</evidence>
<reference evidence="2 3" key="1">
    <citation type="submission" date="2016-11" db="EMBL/GenBank/DDBJ databases">
        <authorList>
            <person name="Jaros S."/>
            <person name="Januszkiewicz K."/>
            <person name="Wedrychowicz H."/>
        </authorList>
    </citation>
    <scope>NUCLEOTIDE SEQUENCE [LARGE SCALE GENOMIC DNA]</scope>
    <source>
        <strain evidence="2 3">DSM 19436</strain>
    </source>
</reference>
<feature type="region of interest" description="Disordered" evidence="1">
    <location>
        <begin position="1"/>
        <end position="51"/>
    </location>
</feature>
<proteinExistence type="predicted"/>
<protein>
    <submittedName>
        <fullName evidence="2">Uncharacterized protein</fullName>
    </submittedName>
</protein>
<accession>A0A1M5L707</accession>
<dbReference type="AlphaFoldDB" id="A0A1M5L707"/>
<dbReference type="EMBL" id="FQUP01000006">
    <property type="protein sequence ID" value="SHG60746.1"/>
    <property type="molecule type" value="Genomic_DNA"/>
</dbReference>
<keyword evidence="3" id="KW-1185">Reference proteome</keyword>
<feature type="compositionally biased region" description="Basic and acidic residues" evidence="1">
    <location>
        <begin position="1"/>
        <end position="19"/>
    </location>
</feature>
<evidence type="ECO:0000313" key="3">
    <source>
        <dbReference type="Proteomes" id="UP000184485"/>
    </source>
</evidence>
<dbReference type="Proteomes" id="UP000184485">
    <property type="component" value="Unassembled WGS sequence"/>
</dbReference>
<organism evidence="2 3">
    <name type="scientific">Kaistia soli DSM 19436</name>
    <dbReference type="NCBI Taxonomy" id="1122133"/>
    <lineage>
        <taxon>Bacteria</taxon>
        <taxon>Pseudomonadati</taxon>
        <taxon>Pseudomonadota</taxon>
        <taxon>Alphaproteobacteria</taxon>
        <taxon>Hyphomicrobiales</taxon>
        <taxon>Kaistiaceae</taxon>
        <taxon>Kaistia</taxon>
    </lineage>
</organism>